<organism evidence="1 2">
    <name type="scientific">Nelumbo nucifera</name>
    <name type="common">Sacred lotus</name>
    <dbReference type="NCBI Taxonomy" id="4432"/>
    <lineage>
        <taxon>Eukaryota</taxon>
        <taxon>Viridiplantae</taxon>
        <taxon>Streptophyta</taxon>
        <taxon>Embryophyta</taxon>
        <taxon>Tracheophyta</taxon>
        <taxon>Spermatophyta</taxon>
        <taxon>Magnoliopsida</taxon>
        <taxon>Proteales</taxon>
        <taxon>Nelumbonaceae</taxon>
        <taxon>Nelumbo</taxon>
    </lineage>
</organism>
<sequence>MNMLLGCTIIHPIHTFNTNPGMITKISLGEASQRCCVATKLVQALIPCM</sequence>
<dbReference type="AlphaFoldDB" id="A0A822ZTN5"/>
<dbReference type="Proteomes" id="UP000607653">
    <property type="component" value="Unassembled WGS sequence"/>
</dbReference>
<comment type="caution">
    <text evidence="1">The sequence shown here is derived from an EMBL/GenBank/DDBJ whole genome shotgun (WGS) entry which is preliminary data.</text>
</comment>
<evidence type="ECO:0000313" key="1">
    <source>
        <dbReference type="EMBL" id="DAD48602.1"/>
    </source>
</evidence>
<evidence type="ECO:0000313" key="2">
    <source>
        <dbReference type="Proteomes" id="UP000607653"/>
    </source>
</evidence>
<name>A0A822ZTN5_NELNU</name>
<keyword evidence="2" id="KW-1185">Reference proteome</keyword>
<proteinExistence type="predicted"/>
<reference evidence="1 2" key="1">
    <citation type="journal article" date="2020" name="Mol. Biol. Evol.">
        <title>Distinct Expression and Methylation Patterns for Genes with Different Fates following a Single Whole-Genome Duplication in Flowering Plants.</title>
        <authorList>
            <person name="Shi T."/>
            <person name="Rahmani R.S."/>
            <person name="Gugger P.F."/>
            <person name="Wang M."/>
            <person name="Li H."/>
            <person name="Zhang Y."/>
            <person name="Li Z."/>
            <person name="Wang Q."/>
            <person name="Van de Peer Y."/>
            <person name="Marchal K."/>
            <person name="Chen J."/>
        </authorList>
    </citation>
    <scope>NUCLEOTIDE SEQUENCE [LARGE SCALE GENOMIC DNA]</scope>
    <source>
        <tissue evidence="1">Leaf</tissue>
    </source>
</reference>
<accession>A0A822ZTN5</accession>
<protein>
    <submittedName>
        <fullName evidence="1">Uncharacterized protein</fullName>
    </submittedName>
</protein>
<dbReference type="EMBL" id="DUZY01000008">
    <property type="protein sequence ID" value="DAD48602.1"/>
    <property type="molecule type" value="Genomic_DNA"/>
</dbReference>
<gene>
    <name evidence="1" type="ORF">HUJ06_018539</name>
</gene>